<dbReference type="EMBL" id="LNQE01000165">
    <property type="protein sequence ID" value="KUG28869.1"/>
    <property type="molecule type" value="Genomic_DNA"/>
</dbReference>
<evidence type="ECO:0000313" key="1">
    <source>
        <dbReference type="EMBL" id="KUG28869.1"/>
    </source>
</evidence>
<dbReference type="InterPro" id="IPR027598">
    <property type="entry name" value="Amphi-Trp_dom"/>
</dbReference>
<gene>
    <name evidence="1" type="ORF">ASZ90_001251</name>
</gene>
<evidence type="ECO:0008006" key="2">
    <source>
        <dbReference type="Google" id="ProtNLM"/>
    </source>
</evidence>
<sequence length="93" mass="10780">MSQKGKFSYESIQDSEVLLTYLKALVQGFESGTMRFSVKDEEIELHPSGLIHFAVEAKAKRDRMKLVLKFAWREGEDDPRDRRDVLHVEADHS</sequence>
<reference evidence="1" key="1">
    <citation type="journal article" date="2015" name="Proc. Natl. Acad. Sci. U.S.A.">
        <title>Networks of energetic and metabolic interactions define dynamics in microbial communities.</title>
        <authorList>
            <person name="Embree M."/>
            <person name="Liu J.K."/>
            <person name="Al-Bassam M.M."/>
            <person name="Zengler K."/>
        </authorList>
    </citation>
    <scope>NUCLEOTIDE SEQUENCE</scope>
</reference>
<protein>
    <recommendedName>
        <fullName evidence="2">Amphi-Trp domain-containing protein</fullName>
    </recommendedName>
</protein>
<accession>A0A0W8G6T5</accession>
<organism evidence="1">
    <name type="scientific">hydrocarbon metagenome</name>
    <dbReference type="NCBI Taxonomy" id="938273"/>
    <lineage>
        <taxon>unclassified sequences</taxon>
        <taxon>metagenomes</taxon>
        <taxon>ecological metagenomes</taxon>
    </lineage>
</organism>
<name>A0A0W8G6T5_9ZZZZ</name>
<comment type="caution">
    <text evidence="1">The sequence shown here is derived from an EMBL/GenBank/DDBJ whole genome shotgun (WGS) entry which is preliminary data.</text>
</comment>
<proteinExistence type="predicted"/>
<dbReference type="AlphaFoldDB" id="A0A0W8G6T5"/>
<dbReference type="NCBIfam" id="TIGR04354">
    <property type="entry name" value="amphi-Trp"/>
    <property type="match status" value="1"/>
</dbReference>